<dbReference type="EMBL" id="LAZR01058287">
    <property type="protein sequence ID" value="KKK70221.1"/>
    <property type="molecule type" value="Genomic_DNA"/>
</dbReference>
<protein>
    <submittedName>
        <fullName evidence="1">Uncharacterized protein</fullName>
    </submittedName>
</protein>
<proteinExistence type="predicted"/>
<accession>A0A0F9ADC4</accession>
<reference evidence="1" key="1">
    <citation type="journal article" date="2015" name="Nature">
        <title>Complex archaea that bridge the gap between prokaryotes and eukaryotes.</title>
        <authorList>
            <person name="Spang A."/>
            <person name="Saw J.H."/>
            <person name="Jorgensen S.L."/>
            <person name="Zaremba-Niedzwiedzka K."/>
            <person name="Martijn J."/>
            <person name="Lind A.E."/>
            <person name="van Eijk R."/>
            <person name="Schleper C."/>
            <person name="Guy L."/>
            <person name="Ettema T.J."/>
        </authorList>
    </citation>
    <scope>NUCLEOTIDE SEQUENCE</scope>
</reference>
<dbReference type="AlphaFoldDB" id="A0A0F9ADC4"/>
<evidence type="ECO:0000313" key="1">
    <source>
        <dbReference type="EMBL" id="KKK70221.1"/>
    </source>
</evidence>
<comment type="caution">
    <text evidence="1">The sequence shown here is derived from an EMBL/GenBank/DDBJ whole genome shotgun (WGS) entry which is preliminary data.</text>
</comment>
<gene>
    <name evidence="1" type="ORF">LCGC14_2926160</name>
</gene>
<name>A0A0F9ADC4_9ZZZZ</name>
<organism evidence="1">
    <name type="scientific">marine sediment metagenome</name>
    <dbReference type="NCBI Taxonomy" id="412755"/>
    <lineage>
        <taxon>unclassified sequences</taxon>
        <taxon>metagenomes</taxon>
        <taxon>ecological metagenomes</taxon>
    </lineage>
</organism>
<sequence length="102" mass="11744">MAERTTTSDLRCARNALQTICREVALNREDIKSLLTIEQIAITALEETEEPIIPFRRADSRQVCSECFSKYHEHPRDRRPEAASDQGEPFLRVLCNGERVKL</sequence>